<proteinExistence type="predicted"/>
<evidence type="ECO:0000313" key="2">
    <source>
        <dbReference type="Proteomes" id="UP000009149"/>
    </source>
</evidence>
<protein>
    <submittedName>
        <fullName evidence="1">Uncharacterized protein</fullName>
    </submittedName>
</protein>
<dbReference type="STRING" id="481448.Minf_1685"/>
<reference evidence="1 2" key="1">
    <citation type="journal article" date="2008" name="Biol. Direct">
        <title>Complete genome sequence of the extremely acidophilic methanotroph isolate V4, Methylacidiphilum infernorum, a representative of the bacterial phylum Verrucomicrobia.</title>
        <authorList>
            <person name="Hou S."/>
            <person name="Makarova K.S."/>
            <person name="Saw J.H."/>
            <person name="Senin P."/>
            <person name="Ly B.V."/>
            <person name="Zhou Z."/>
            <person name="Ren Y."/>
            <person name="Wang J."/>
            <person name="Galperin M.Y."/>
            <person name="Omelchenko M.V."/>
            <person name="Wolf Y.I."/>
            <person name="Yutin N."/>
            <person name="Koonin E.V."/>
            <person name="Stott M.B."/>
            <person name="Mountain B.W."/>
            <person name="Crowe M.A."/>
            <person name="Smirnova A.V."/>
            <person name="Dunfield P.F."/>
            <person name="Feng L."/>
            <person name="Wang L."/>
            <person name="Alam M."/>
        </authorList>
    </citation>
    <scope>NUCLEOTIDE SEQUENCE [LARGE SCALE GENOMIC DNA]</scope>
    <source>
        <strain evidence="2">Isolate V4</strain>
    </source>
</reference>
<sequence length="40" mass="4774">MITHSYKIILFFSILRSFPQAMLKIKKLFFNKTKLKITPS</sequence>
<dbReference type="KEGG" id="min:Minf_1685"/>
<dbReference type="EMBL" id="CP000975">
    <property type="protein sequence ID" value="ACD83739.1"/>
    <property type="molecule type" value="Genomic_DNA"/>
</dbReference>
<dbReference type="Proteomes" id="UP000009149">
    <property type="component" value="Chromosome"/>
</dbReference>
<evidence type="ECO:0000313" key="1">
    <source>
        <dbReference type="EMBL" id="ACD83739.1"/>
    </source>
</evidence>
<organism evidence="1 2">
    <name type="scientific">Methylacidiphilum infernorum (isolate V4)</name>
    <name type="common">Methylokorus infernorum (strain V4)</name>
    <dbReference type="NCBI Taxonomy" id="481448"/>
    <lineage>
        <taxon>Bacteria</taxon>
        <taxon>Pseudomonadati</taxon>
        <taxon>Verrucomicrobiota</taxon>
        <taxon>Methylacidiphilae</taxon>
        <taxon>Methylacidiphilales</taxon>
        <taxon>Methylacidiphilaceae</taxon>
        <taxon>Methylacidiphilum (ex Ratnadevi et al. 2023)</taxon>
    </lineage>
</organism>
<gene>
    <name evidence="1" type="ordered locus">Minf_1685</name>
</gene>
<dbReference type="HOGENOM" id="CLU_3292294_0_0_0"/>
<name>B3DWS6_METI4</name>
<accession>B3DWS6</accession>
<dbReference type="AlphaFoldDB" id="B3DWS6"/>